<feature type="binding site" evidence="5">
    <location>
        <position position="312"/>
    </location>
    <ligand>
        <name>Zn(2+)</name>
        <dbReference type="ChEBI" id="CHEBI:29105"/>
    </ligand>
</feature>
<dbReference type="InterPro" id="IPR017226">
    <property type="entry name" value="BHMT-like"/>
</dbReference>
<gene>
    <name evidence="7" type="ORF">BU26DRAFT_467909</name>
</gene>
<dbReference type="GeneID" id="54578601"/>
<dbReference type="GO" id="GO:0008270">
    <property type="term" value="F:zinc ion binding"/>
    <property type="evidence" value="ECO:0007669"/>
    <property type="project" value="InterPro"/>
</dbReference>
<evidence type="ECO:0000256" key="4">
    <source>
        <dbReference type="ARBA" id="ARBA00022833"/>
    </source>
</evidence>
<dbReference type="InterPro" id="IPR003726">
    <property type="entry name" value="HCY_dom"/>
</dbReference>
<keyword evidence="1 5" id="KW-0489">Methyltransferase</keyword>
<proteinExistence type="predicted"/>
<dbReference type="FunFam" id="3.20.20.330:FF:000002">
    <property type="entry name" value="Homocysteine S-methyltransferase"/>
    <property type="match status" value="1"/>
</dbReference>
<dbReference type="SUPFAM" id="SSF82282">
    <property type="entry name" value="Homocysteine S-methyltransferase"/>
    <property type="match status" value="1"/>
</dbReference>
<feature type="non-terminal residue" evidence="7">
    <location>
        <position position="327"/>
    </location>
</feature>
<feature type="binding site" evidence="5">
    <location>
        <position position="246"/>
    </location>
    <ligand>
        <name>Zn(2+)</name>
        <dbReference type="ChEBI" id="CHEBI:29105"/>
    </ligand>
</feature>
<dbReference type="Gene3D" id="3.20.20.330">
    <property type="entry name" value="Homocysteine-binding-like domain"/>
    <property type="match status" value="1"/>
</dbReference>
<organism evidence="7 8">
    <name type="scientific">Trematosphaeria pertusa</name>
    <dbReference type="NCBI Taxonomy" id="390896"/>
    <lineage>
        <taxon>Eukaryota</taxon>
        <taxon>Fungi</taxon>
        <taxon>Dikarya</taxon>
        <taxon>Ascomycota</taxon>
        <taxon>Pezizomycotina</taxon>
        <taxon>Dothideomycetes</taxon>
        <taxon>Pleosporomycetidae</taxon>
        <taxon>Pleosporales</taxon>
        <taxon>Massarineae</taxon>
        <taxon>Trematosphaeriaceae</taxon>
        <taxon>Trematosphaeria</taxon>
    </lineage>
</organism>
<feature type="binding site" evidence="5">
    <location>
        <position position="313"/>
    </location>
    <ligand>
        <name>Zn(2+)</name>
        <dbReference type="ChEBI" id="CHEBI:29105"/>
    </ligand>
</feature>
<dbReference type="OrthoDB" id="261426at2759"/>
<evidence type="ECO:0000313" key="8">
    <source>
        <dbReference type="Proteomes" id="UP000800094"/>
    </source>
</evidence>
<dbReference type="GO" id="GO:0008898">
    <property type="term" value="F:S-adenosylmethionine-homocysteine S-methyltransferase activity"/>
    <property type="evidence" value="ECO:0007669"/>
    <property type="project" value="TreeGrafter"/>
</dbReference>
<dbReference type="GO" id="GO:0032259">
    <property type="term" value="P:methylation"/>
    <property type="evidence" value="ECO:0007669"/>
    <property type="project" value="UniProtKB-KW"/>
</dbReference>
<keyword evidence="8" id="KW-1185">Reference proteome</keyword>
<dbReference type="Proteomes" id="UP000800094">
    <property type="component" value="Unassembled WGS sequence"/>
</dbReference>
<evidence type="ECO:0000313" key="7">
    <source>
        <dbReference type="EMBL" id="KAF2241992.1"/>
    </source>
</evidence>
<evidence type="ECO:0000256" key="2">
    <source>
        <dbReference type="ARBA" id="ARBA00022679"/>
    </source>
</evidence>
<dbReference type="GO" id="GO:0009086">
    <property type="term" value="P:methionine biosynthetic process"/>
    <property type="evidence" value="ECO:0007669"/>
    <property type="project" value="InterPro"/>
</dbReference>
<sequence>MPSKLSTLLASSGRTPQILDGALATYLETLGADISSALWSAQILLDQPSLIQRTHLDYYRAGANITITASYQASLPGLVKHLTVSEEAAKVLVGKSVALARGARDEYFSSRRAHAARARLGENEEREEDEVLLVAGSVGPYGAFLADGSEYRGDYMLGKQQLKAFHRGRMQALVEAGVDVLACETMPSYAEICALAELLRDEFPGTEAWFSFTLRDAGHISDGTALEDVVKALEGAEQVVALGVNCVPSDLALGALKQLKKFTRKPLVVYPNSGELWNAERRDWEGSRSEGTQLAERTKEYWDAGARLIGGCCRTTPADIKVIADTL</sequence>
<feature type="domain" description="Hcy-binding" evidence="6">
    <location>
        <begin position="5"/>
        <end position="327"/>
    </location>
</feature>
<evidence type="ECO:0000256" key="1">
    <source>
        <dbReference type="ARBA" id="ARBA00022603"/>
    </source>
</evidence>
<accession>A0A6A6HW82</accession>
<name>A0A6A6HW82_9PLEO</name>
<protein>
    <submittedName>
        <fullName evidence="7">Homocysteine S-methyltransferase</fullName>
    </submittedName>
</protein>
<dbReference type="InterPro" id="IPR051486">
    <property type="entry name" value="Hcy_S-methyltransferase"/>
</dbReference>
<keyword evidence="3 5" id="KW-0479">Metal-binding</keyword>
<keyword evidence="4 5" id="KW-0862">Zinc</keyword>
<dbReference type="PROSITE" id="PS50970">
    <property type="entry name" value="HCY"/>
    <property type="match status" value="1"/>
</dbReference>
<dbReference type="PIRSF" id="PIRSF037505">
    <property type="entry name" value="Betaine_HMT"/>
    <property type="match status" value="1"/>
</dbReference>
<evidence type="ECO:0000256" key="5">
    <source>
        <dbReference type="PROSITE-ProRule" id="PRU00333"/>
    </source>
</evidence>
<dbReference type="RefSeq" id="XP_033676996.1">
    <property type="nucleotide sequence ID" value="XM_033825271.1"/>
</dbReference>
<dbReference type="Pfam" id="PF02574">
    <property type="entry name" value="S-methyl_trans"/>
    <property type="match status" value="1"/>
</dbReference>
<keyword evidence="2 5" id="KW-0808">Transferase</keyword>
<evidence type="ECO:0000259" key="6">
    <source>
        <dbReference type="PROSITE" id="PS50970"/>
    </source>
</evidence>
<dbReference type="EMBL" id="ML987209">
    <property type="protein sequence ID" value="KAF2241992.1"/>
    <property type="molecule type" value="Genomic_DNA"/>
</dbReference>
<comment type="cofactor">
    <cofactor evidence="5">
        <name>Zn(2+)</name>
        <dbReference type="ChEBI" id="CHEBI:29105"/>
    </cofactor>
</comment>
<dbReference type="AlphaFoldDB" id="A0A6A6HW82"/>
<dbReference type="PANTHER" id="PTHR46015:SF1">
    <property type="entry name" value="HOMOCYSTEINE S-METHYLTRANSFERASE-LIKE ISOFORM 1"/>
    <property type="match status" value="1"/>
</dbReference>
<reference evidence="7" key="1">
    <citation type="journal article" date="2020" name="Stud. Mycol.">
        <title>101 Dothideomycetes genomes: a test case for predicting lifestyles and emergence of pathogens.</title>
        <authorList>
            <person name="Haridas S."/>
            <person name="Albert R."/>
            <person name="Binder M."/>
            <person name="Bloem J."/>
            <person name="Labutti K."/>
            <person name="Salamov A."/>
            <person name="Andreopoulos B."/>
            <person name="Baker S."/>
            <person name="Barry K."/>
            <person name="Bills G."/>
            <person name="Bluhm B."/>
            <person name="Cannon C."/>
            <person name="Castanera R."/>
            <person name="Culley D."/>
            <person name="Daum C."/>
            <person name="Ezra D."/>
            <person name="Gonzalez J."/>
            <person name="Henrissat B."/>
            <person name="Kuo A."/>
            <person name="Liang C."/>
            <person name="Lipzen A."/>
            <person name="Lutzoni F."/>
            <person name="Magnuson J."/>
            <person name="Mondo S."/>
            <person name="Nolan M."/>
            <person name="Ohm R."/>
            <person name="Pangilinan J."/>
            <person name="Park H.-J."/>
            <person name="Ramirez L."/>
            <person name="Alfaro M."/>
            <person name="Sun H."/>
            <person name="Tritt A."/>
            <person name="Yoshinaga Y."/>
            <person name="Zwiers L.-H."/>
            <person name="Turgeon B."/>
            <person name="Goodwin S."/>
            <person name="Spatafora J."/>
            <person name="Crous P."/>
            <person name="Grigoriev I."/>
        </authorList>
    </citation>
    <scope>NUCLEOTIDE SEQUENCE</scope>
    <source>
        <strain evidence="7">CBS 122368</strain>
    </source>
</reference>
<dbReference type="InterPro" id="IPR036589">
    <property type="entry name" value="HCY_dom_sf"/>
</dbReference>
<evidence type="ECO:0000256" key="3">
    <source>
        <dbReference type="ARBA" id="ARBA00022723"/>
    </source>
</evidence>
<dbReference type="NCBIfam" id="NF007020">
    <property type="entry name" value="PRK09485.1"/>
    <property type="match status" value="1"/>
</dbReference>
<dbReference type="GO" id="GO:0033528">
    <property type="term" value="P:S-methylmethionine cycle"/>
    <property type="evidence" value="ECO:0007669"/>
    <property type="project" value="TreeGrafter"/>
</dbReference>
<dbReference type="PANTHER" id="PTHR46015">
    <property type="entry name" value="ZGC:172121"/>
    <property type="match status" value="1"/>
</dbReference>